<organism evidence="1 2">
    <name type="scientific">Acaulospora colombiana</name>
    <dbReference type="NCBI Taxonomy" id="27376"/>
    <lineage>
        <taxon>Eukaryota</taxon>
        <taxon>Fungi</taxon>
        <taxon>Fungi incertae sedis</taxon>
        <taxon>Mucoromycota</taxon>
        <taxon>Glomeromycotina</taxon>
        <taxon>Glomeromycetes</taxon>
        <taxon>Diversisporales</taxon>
        <taxon>Acaulosporaceae</taxon>
        <taxon>Acaulospora</taxon>
    </lineage>
</organism>
<accession>A0ACA9R7T2</accession>
<sequence length="86" mass="9988">PRDWKGEIASYKKEIDEYGSENLRYLGQVTFLEGQLRQGQMLFSTEVNSFREVYARLLTVSVEGIHMDNILLTMKTGYLHPFQSRG</sequence>
<name>A0ACA9R7T2_9GLOM</name>
<evidence type="ECO:0000313" key="2">
    <source>
        <dbReference type="Proteomes" id="UP000789525"/>
    </source>
</evidence>
<gene>
    <name evidence="1" type="ORF">ACOLOM_LOCUS14332</name>
</gene>
<reference evidence="1" key="1">
    <citation type="submission" date="2021-06" db="EMBL/GenBank/DDBJ databases">
        <authorList>
            <person name="Kallberg Y."/>
            <person name="Tangrot J."/>
            <person name="Rosling A."/>
        </authorList>
    </citation>
    <scope>NUCLEOTIDE SEQUENCE</scope>
    <source>
        <strain evidence="1">CL356</strain>
    </source>
</reference>
<protein>
    <submittedName>
        <fullName evidence="1">13035_t:CDS:1</fullName>
    </submittedName>
</protein>
<keyword evidence="2" id="KW-1185">Reference proteome</keyword>
<evidence type="ECO:0000313" key="1">
    <source>
        <dbReference type="EMBL" id="CAG8781284.1"/>
    </source>
</evidence>
<proteinExistence type="predicted"/>
<comment type="caution">
    <text evidence="1">The sequence shown here is derived from an EMBL/GenBank/DDBJ whole genome shotgun (WGS) entry which is preliminary data.</text>
</comment>
<feature type="non-terminal residue" evidence="1">
    <location>
        <position position="1"/>
    </location>
</feature>
<dbReference type="EMBL" id="CAJVPT010072023">
    <property type="protein sequence ID" value="CAG8781284.1"/>
    <property type="molecule type" value="Genomic_DNA"/>
</dbReference>
<dbReference type="Proteomes" id="UP000789525">
    <property type="component" value="Unassembled WGS sequence"/>
</dbReference>